<dbReference type="InterPro" id="IPR036890">
    <property type="entry name" value="HATPase_C_sf"/>
</dbReference>
<evidence type="ECO:0000313" key="3">
    <source>
        <dbReference type="Proteomes" id="UP000325255"/>
    </source>
</evidence>
<gene>
    <name evidence="2" type="ORF">F1189_29985</name>
</gene>
<keyword evidence="2" id="KW-0547">Nucleotide-binding</keyword>
<evidence type="ECO:0000313" key="2">
    <source>
        <dbReference type="EMBL" id="KAA5608255.1"/>
    </source>
</evidence>
<proteinExistence type="predicted"/>
<keyword evidence="3" id="KW-1185">Reference proteome</keyword>
<accession>A0A5M6IKS7</accession>
<dbReference type="RefSeq" id="WP_150045542.1">
    <property type="nucleotide sequence ID" value="NZ_OW485601.1"/>
</dbReference>
<reference evidence="2 3" key="1">
    <citation type="submission" date="2019-09" db="EMBL/GenBank/DDBJ databases">
        <title>Genome sequence of Rhodovastum atsumiense, a diverse member of the Acetobacteraceae family of non-sulfur purple photosynthetic bacteria.</title>
        <authorList>
            <person name="Meyer T."/>
            <person name="Kyndt J."/>
        </authorList>
    </citation>
    <scope>NUCLEOTIDE SEQUENCE [LARGE SCALE GENOMIC DNA]</scope>
    <source>
        <strain evidence="2 3">DSM 21279</strain>
    </source>
</reference>
<dbReference type="EMBL" id="VWPK01000094">
    <property type="protein sequence ID" value="KAA5608255.1"/>
    <property type="molecule type" value="Genomic_DNA"/>
</dbReference>
<sequence length="588" mass="65034">MSERSPVTALRVANEAFLVSSMIERCPKTMMLRELVVNAIEAAMRGEGERLVEITARIIDGTPKLCIRNTGPGLSAMELHRICDLASSLHKENSLDGNFGMGAKVASLPSNRHMLRYRSCKAGRVSEVVLCERSGVYGRLCLGTDAAGNPLEVLNVTDICQAEGDYDLSRDWTEVVLGGNHARQNTVVDPYDGSPRYEAGWLAETLALRFFRLPAGLTLHLRPEVAGGSTPRRFETFFAHWEQFKQTESVRTASGITIHYCYDPTAGEAHPGQGDVSATTEGLGCIVYKGEIYDVRARERWVLEGPSFGFSFGAKHCKVFVELPDDYVVRPEAYRQFLRFRGGDQQQVFLAHFSALVRTHLPEWLLCIIRSYGPDQAKFANEVQDELRDLLAELGVEASFIPRPSTAPGRSVEGSGKATTTEPKTAESQRPERPPSPPRRIYERPPEIIGLDQDEMIAERGLTGRVAQYFPQSHQIFINFQYSAVLALAEQLEAEFGPQAEAEEVRASATEAARWAVTRRIARALVYSFAKKAAGWKAEDVQRSQSPESLCLIVDDWSAFLPAARIRLEEMLPVRAGTEDGAPGALAA</sequence>
<organism evidence="2 3">
    <name type="scientific">Rhodovastum atsumiense</name>
    <dbReference type="NCBI Taxonomy" id="504468"/>
    <lineage>
        <taxon>Bacteria</taxon>
        <taxon>Pseudomonadati</taxon>
        <taxon>Pseudomonadota</taxon>
        <taxon>Alphaproteobacteria</taxon>
        <taxon>Acetobacterales</taxon>
        <taxon>Acetobacteraceae</taxon>
        <taxon>Rhodovastum</taxon>
    </lineage>
</organism>
<feature type="region of interest" description="Disordered" evidence="1">
    <location>
        <begin position="402"/>
        <end position="444"/>
    </location>
</feature>
<keyword evidence="2" id="KW-0067">ATP-binding</keyword>
<feature type="compositionally biased region" description="Basic and acidic residues" evidence="1">
    <location>
        <begin position="424"/>
        <end position="433"/>
    </location>
</feature>
<name>A0A5M6IKS7_9PROT</name>
<dbReference type="Proteomes" id="UP000325255">
    <property type="component" value="Unassembled WGS sequence"/>
</dbReference>
<dbReference type="Gene3D" id="3.30.565.10">
    <property type="entry name" value="Histidine kinase-like ATPase, C-terminal domain"/>
    <property type="match status" value="1"/>
</dbReference>
<dbReference type="GO" id="GO:0005524">
    <property type="term" value="F:ATP binding"/>
    <property type="evidence" value="ECO:0007669"/>
    <property type="project" value="UniProtKB-KW"/>
</dbReference>
<dbReference type="AlphaFoldDB" id="A0A5M6IKS7"/>
<comment type="caution">
    <text evidence="2">The sequence shown here is derived from an EMBL/GenBank/DDBJ whole genome shotgun (WGS) entry which is preliminary data.</text>
</comment>
<protein>
    <submittedName>
        <fullName evidence="2">ATP-binding protein</fullName>
    </submittedName>
</protein>
<dbReference type="SUPFAM" id="SSF55874">
    <property type="entry name" value="ATPase domain of HSP90 chaperone/DNA topoisomerase II/histidine kinase"/>
    <property type="match status" value="1"/>
</dbReference>
<evidence type="ECO:0000256" key="1">
    <source>
        <dbReference type="SAM" id="MobiDB-lite"/>
    </source>
</evidence>
<dbReference type="OrthoDB" id="8404469at2"/>